<keyword evidence="8" id="KW-0812">Transmembrane</keyword>
<evidence type="ECO:0000256" key="8">
    <source>
        <dbReference type="SAM" id="Phobius"/>
    </source>
</evidence>
<keyword evidence="8" id="KW-1133">Transmembrane helix</keyword>
<dbReference type="CDD" id="cd18774">
    <property type="entry name" value="PDC2_HK_sensor"/>
    <property type="match status" value="1"/>
</dbReference>
<comment type="catalytic activity">
    <reaction evidence="1">
        <text>ATP + protein L-histidine = ADP + protein N-phospho-L-histidine.</text>
        <dbReference type="EC" id="2.7.13.3"/>
    </reaction>
</comment>
<evidence type="ECO:0000313" key="12">
    <source>
        <dbReference type="Proteomes" id="UP001303946"/>
    </source>
</evidence>
<dbReference type="Proteomes" id="UP001303946">
    <property type="component" value="Chromosome"/>
</dbReference>
<dbReference type="InterPro" id="IPR011712">
    <property type="entry name" value="Sig_transdc_His_kin_sub3_dim/P"/>
</dbReference>
<dbReference type="InterPro" id="IPR050482">
    <property type="entry name" value="Sensor_HK_TwoCompSys"/>
</dbReference>
<evidence type="ECO:0000256" key="1">
    <source>
        <dbReference type="ARBA" id="ARBA00000085"/>
    </source>
</evidence>
<sequence length="574" mass="60910">MRPLRTYLLTLVVGAVLPLAVLTTVESVGDARRKRAAVEASLVDTSRSLATAVEHELARNISALGVLATSPRLEAGDIPGFREEARASMGQMPWLSVWLADAQGHQLMNLLAPPGSPLPDIGDRPHVRQALLSGKPAVSSGLIIGRYAGLPNVAVVVPRLRDGKTVYLVGAAVQPASFHKILAPADQYFKSATAAIVGSDFLIIARNRENARWMGQRARQDYIDAVTSAPEGFSRTTTLEGDTVYAAYRRLPDSGWIVGIGVLASEVEHPMRRALWASAFIGLSGLGLAGAVAVVLSRRITVPIKRLAATADDIALGRPGAVPQPEASGITEIATLATALQLAATATRERDQLAEHARHIAAELEAAEIRERQQIARDLHDELAQTLSAAMIRLARLQAHADPDVARTAAELAGLVSRADQSTRSLAAQLSPPVLYELGLVPALEWLAQQLASDYQLDIEIQDDGEPKPLSAEVASVVFRCVRELLINVAKHAQAQEASVALLVEDDGRTLAIHVQDGGRGIGIPLASEGGMGLFAVKERLAHLGGSFEIRSIDGGGTDATMRVPLDPASGSIH</sequence>
<dbReference type="SMART" id="SM00304">
    <property type="entry name" value="HAMP"/>
    <property type="match status" value="1"/>
</dbReference>
<keyword evidence="5" id="KW-0808">Transferase</keyword>
<feature type="transmembrane region" description="Helical" evidence="8">
    <location>
        <begin position="274"/>
        <end position="296"/>
    </location>
</feature>
<dbReference type="Pfam" id="PF02518">
    <property type="entry name" value="HATPase_c"/>
    <property type="match status" value="1"/>
</dbReference>
<dbReference type="PANTHER" id="PTHR24421:SF58">
    <property type="entry name" value="SIGNAL TRANSDUCTION HISTIDINE-PROTEIN KINASE_PHOSPHATASE UHPB"/>
    <property type="match status" value="1"/>
</dbReference>
<evidence type="ECO:0000259" key="10">
    <source>
        <dbReference type="PROSITE" id="PS50885"/>
    </source>
</evidence>
<feature type="domain" description="HAMP" evidence="10">
    <location>
        <begin position="298"/>
        <end position="352"/>
    </location>
</feature>
<protein>
    <recommendedName>
        <fullName evidence="3">histidine kinase</fullName>
        <ecNumber evidence="3">2.7.13.3</ecNumber>
    </recommendedName>
</protein>
<accession>A0ABZ0D5J4</accession>
<comment type="subcellular location">
    <subcellularLocation>
        <location evidence="2">Membrane</location>
    </subcellularLocation>
</comment>
<name>A0ABZ0D5J4_9BURK</name>
<reference evidence="11 12" key="1">
    <citation type="submission" date="2023-10" db="EMBL/GenBank/DDBJ databases">
        <title>Bacteria for the degradation of biodegradable plastic PBAT(Polybutylene adipate terephthalate).</title>
        <authorList>
            <person name="Weon H.-Y."/>
            <person name="Yeon J."/>
        </authorList>
    </citation>
    <scope>NUCLEOTIDE SEQUENCE [LARGE SCALE GENOMIC DNA]</scope>
    <source>
        <strain evidence="11 12">SBD 7-3</strain>
    </source>
</reference>
<evidence type="ECO:0000256" key="3">
    <source>
        <dbReference type="ARBA" id="ARBA00012438"/>
    </source>
</evidence>
<proteinExistence type="predicted"/>
<dbReference type="InterPro" id="IPR003594">
    <property type="entry name" value="HATPase_dom"/>
</dbReference>
<dbReference type="InterPro" id="IPR036890">
    <property type="entry name" value="HATPase_C_sf"/>
</dbReference>
<organism evidence="11 12">
    <name type="scientific">Piscinibacter gummiphilus</name>
    <dbReference type="NCBI Taxonomy" id="946333"/>
    <lineage>
        <taxon>Bacteria</taxon>
        <taxon>Pseudomonadati</taxon>
        <taxon>Pseudomonadota</taxon>
        <taxon>Betaproteobacteria</taxon>
        <taxon>Burkholderiales</taxon>
        <taxon>Sphaerotilaceae</taxon>
        <taxon>Piscinibacter</taxon>
    </lineage>
</organism>
<dbReference type="Pfam" id="PF07730">
    <property type="entry name" value="HisKA_3"/>
    <property type="match status" value="1"/>
</dbReference>
<evidence type="ECO:0000256" key="5">
    <source>
        <dbReference type="ARBA" id="ARBA00022679"/>
    </source>
</evidence>
<dbReference type="PROSITE" id="PS50109">
    <property type="entry name" value="HIS_KIN"/>
    <property type="match status" value="1"/>
</dbReference>
<dbReference type="CDD" id="cd16917">
    <property type="entry name" value="HATPase_UhpB-NarQ-NarX-like"/>
    <property type="match status" value="1"/>
</dbReference>
<feature type="domain" description="Histidine kinase" evidence="9">
    <location>
        <begin position="482"/>
        <end position="568"/>
    </location>
</feature>
<dbReference type="Gene3D" id="6.10.340.10">
    <property type="match status" value="1"/>
</dbReference>
<evidence type="ECO:0000256" key="6">
    <source>
        <dbReference type="ARBA" id="ARBA00022777"/>
    </source>
</evidence>
<keyword evidence="6 11" id="KW-0418">Kinase</keyword>
<dbReference type="SUPFAM" id="SSF55874">
    <property type="entry name" value="ATPase domain of HSP90 chaperone/DNA topoisomerase II/histidine kinase"/>
    <property type="match status" value="1"/>
</dbReference>
<gene>
    <name evidence="11" type="ORF">RXV79_11305</name>
</gene>
<dbReference type="GO" id="GO:0016301">
    <property type="term" value="F:kinase activity"/>
    <property type="evidence" value="ECO:0007669"/>
    <property type="project" value="UniProtKB-KW"/>
</dbReference>
<dbReference type="SMART" id="SM00387">
    <property type="entry name" value="HATPase_c"/>
    <property type="match status" value="1"/>
</dbReference>
<dbReference type="Gene3D" id="3.30.450.20">
    <property type="entry name" value="PAS domain"/>
    <property type="match status" value="1"/>
</dbReference>
<keyword evidence="7" id="KW-0902">Two-component regulatory system</keyword>
<keyword evidence="8" id="KW-0472">Membrane</keyword>
<dbReference type="InterPro" id="IPR005467">
    <property type="entry name" value="His_kinase_dom"/>
</dbReference>
<dbReference type="EMBL" id="CP136336">
    <property type="protein sequence ID" value="WOB10620.1"/>
    <property type="molecule type" value="Genomic_DNA"/>
</dbReference>
<dbReference type="Gene3D" id="3.30.565.10">
    <property type="entry name" value="Histidine kinase-like ATPase, C-terminal domain"/>
    <property type="match status" value="1"/>
</dbReference>
<evidence type="ECO:0000259" key="9">
    <source>
        <dbReference type="PROSITE" id="PS50109"/>
    </source>
</evidence>
<evidence type="ECO:0000256" key="7">
    <source>
        <dbReference type="ARBA" id="ARBA00023012"/>
    </source>
</evidence>
<dbReference type="InterPro" id="IPR003660">
    <property type="entry name" value="HAMP_dom"/>
</dbReference>
<dbReference type="RefSeq" id="WP_316703520.1">
    <property type="nucleotide sequence ID" value="NZ_CP136336.1"/>
</dbReference>
<keyword evidence="12" id="KW-1185">Reference proteome</keyword>
<evidence type="ECO:0000256" key="4">
    <source>
        <dbReference type="ARBA" id="ARBA00022553"/>
    </source>
</evidence>
<dbReference type="Gene3D" id="1.20.5.1930">
    <property type="match status" value="1"/>
</dbReference>
<evidence type="ECO:0000313" key="11">
    <source>
        <dbReference type="EMBL" id="WOB10620.1"/>
    </source>
</evidence>
<evidence type="ECO:0000256" key="2">
    <source>
        <dbReference type="ARBA" id="ARBA00004370"/>
    </source>
</evidence>
<dbReference type="PROSITE" id="PS50885">
    <property type="entry name" value="HAMP"/>
    <property type="match status" value="1"/>
</dbReference>
<dbReference type="PANTHER" id="PTHR24421">
    <property type="entry name" value="NITRATE/NITRITE SENSOR PROTEIN NARX-RELATED"/>
    <property type="match status" value="1"/>
</dbReference>
<dbReference type="EC" id="2.7.13.3" evidence="3"/>
<keyword evidence="4" id="KW-0597">Phosphoprotein</keyword>